<reference evidence="1 2" key="1">
    <citation type="journal article" date="2016" name="Front. Microbiol.">
        <title>Fuerstia marisgermanicae gen. nov., sp. nov., an Unusual Member of the Phylum Planctomycetes from the German Wadden Sea.</title>
        <authorList>
            <person name="Kohn T."/>
            <person name="Heuer A."/>
            <person name="Jogler M."/>
            <person name="Vollmers J."/>
            <person name="Boedeker C."/>
            <person name="Bunk B."/>
            <person name="Rast P."/>
            <person name="Borchert D."/>
            <person name="Glockner I."/>
            <person name="Freese H.M."/>
            <person name="Klenk H.P."/>
            <person name="Overmann J."/>
            <person name="Kaster A.K."/>
            <person name="Rohde M."/>
            <person name="Wiegand S."/>
            <person name="Jogler C."/>
        </authorList>
    </citation>
    <scope>NUCLEOTIDE SEQUENCE [LARGE SCALE GENOMIC DNA]</scope>
    <source>
        <strain evidence="1 2">NH11</strain>
    </source>
</reference>
<dbReference type="KEGG" id="fmr:Fuma_01849"/>
<proteinExistence type="predicted"/>
<dbReference type="RefSeq" id="WP_158520921.1">
    <property type="nucleotide sequence ID" value="NZ_CP017641.1"/>
</dbReference>
<sequence>MNAKIVYLSNSADGSDKRSLFIIAETTKTGEVVILARVIQKANKVQACLVGENCYW</sequence>
<keyword evidence="2" id="KW-1185">Reference proteome</keyword>
<name>A0A1P8WDX9_9PLAN</name>
<dbReference type="EMBL" id="CP017641">
    <property type="protein sequence ID" value="APZ92239.1"/>
    <property type="molecule type" value="Genomic_DNA"/>
</dbReference>
<dbReference type="Proteomes" id="UP000187735">
    <property type="component" value="Chromosome"/>
</dbReference>
<evidence type="ECO:0000313" key="1">
    <source>
        <dbReference type="EMBL" id="APZ92239.1"/>
    </source>
</evidence>
<evidence type="ECO:0000313" key="2">
    <source>
        <dbReference type="Proteomes" id="UP000187735"/>
    </source>
</evidence>
<organism evidence="1 2">
    <name type="scientific">Fuerstiella marisgermanici</name>
    <dbReference type="NCBI Taxonomy" id="1891926"/>
    <lineage>
        <taxon>Bacteria</taxon>
        <taxon>Pseudomonadati</taxon>
        <taxon>Planctomycetota</taxon>
        <taxon>Planctomycetia</taxon>
        <taxon>Planctomycetales</taxon>
        <taxon>Planctomycetaceae</taxon>
        <taxon>Fuerstiella</taxon>
    </lineage>
</organism>
<dbReference type="AlphaFoldDB" id="A0A1P8WDX9"/>
<protein>
    <submittedName>
        <fullName evidence="1">Uncharacterized protein</fullName>
    </submittedName>
</protein>
<gene>
    <name evidence="1" type="ORF">Fuma_01849</name>
</gene>
<accession>A0A1P8WDX9</accession>